<dbReference type="NCBIfam" id="TIGR01484">
    <property type="entry name" value="HAD-SF-IIB"/>
    <property type="match status" value="1"/>
</dbReference>
<dbReference type="InterPro" id="IPR000150">
    <property type="entry name" value="Cof"/>
</dbReference>
<name>A0A1H2AMS6_9BRAD</name>
<dbReference type="PANTHER" id="PTHR10000">
    <property type="entry name" value="PHOSPHOSERINE PHOSPHATASE"/>
    <property type="match status" value="1"/>
</dbReference>
<dbReference type="SFLD" id="SFLDS00003">
    <property type="entry name" value="Haloacid_Dehalogenase"/>
    <property type="match status" value="1"/>
</dbReference>
<dbReference type="NCBIfam" id="TIGR00099">
    <property type="entry name" value="Cof-subfamily"/>
    <property type="match status" value="1"/>
</dbReference>
<evidence type="ECO:0000313" key="1">
    <source>
        <dbReference type="EMBL" id="SDT47240.1"/>
    </source>
</evidence>
<dbReference type="CDD" id="cd07516">
    <property type="entry name" value="HAD_Pase"/>
    <property type="match status" value="1"/>
</dbReference>
<dbReference type="InterPro" id="IPR006379">
    <property type="entry name" value="HAD-SF_hydro_IIB"/>
</dbReference>
<dbReference type="RefSeq" id="WP_146690073.1">
    <property type="nucleotide sequence ID" value="NZ_LT629750.1"/>
</dbReference>
<dbReference type="PANTHER" id="PTHR10000:SF8">
    <property type="entry name" value="HAD SUPERFAMILY HYDROLASE-LIKE, TYPE 3"/>
    <property type="match status" value="1"/>
</dbReference>
<dbReference type="GO" id="GO:0000287">
    <property type="term" value="F:magnesium ion binding"/>
    <property type="evidence" value="ECO:0007669"/>
    <property type="project" value="TreeGrafter"/>
</dbReference>
<dbReference type="SFLD" id="SFLDG01140">
    <property type="entry name" value="C2.B:_Phosphomannomutase_and_P"/>
    <property type="match status" value="1"/>
</dbReference>
<organism evidence="1 2">
    <name type="scientific">Bradyrhizobium canariense</name>
    <dbReference type="NCBI Taxonomy" id="255045"/>
    <lineage>
        <taxon>Bacteria</taxon>
        <taxon>Pseudomonadati</taxon>
        <taxon>Pseudomonadota</taxon>
        <taxon>Alphaproteobacteria</taxon>
        <taxon>Hyphomicrobiales</taxon>
        <taxon>Nitrobacteraceae</taxon>
        <taxon>Bradyrhizobium</taxon>
    </lineage>
</organism>
<dbReference type="InterPro" id="IPR023214">
    <property type="entry name" value="HAD_sf"/>
</dbReference>
<dbReference type="SUPFAM" id="SSF56784">
    <property type="entry name" value="HAD-like"/>
    <property type="match status" value="1"/>
</dbReference>
<dbReference type="Proteomes" id="UP000243904">
    <property type="component" value="Chromosome I"/>
</dbReference>
<dbReference type="Pfam" id="PF08282">
    <property type="entry name" value="Hydrolase_3"/>
    <property type="match status" value="1"/>
</dbReference>
<proteinExistence type="predicted"/>
<dbReference type="GO" id="GO:0016791">
    <property type="term" value="F:phosphatase activity"/>
    <property type="evidence" value="ECO:0007669"/>
    <property type="project" value="TreeGrafter"/>
</dbReference>
<reference evidence="2" key="1">
    <citation type="submission" date="2016-10" db="EMBL/GenBank/DDBJ databases">
        <authorList>
            <person name="Varghese N."/>
            <person name="Submissions S."/>
        </authorList>
    </citation>
    <scope>NUCLEOTIDE SEQUENCE [LARGE SCALE GENOMIC DNA]</scope>
    <source>
        <strain evidence="2">GAS369</strain>
    </source>
</reference>
<sequence length="270" mass="29033">MTRIALVVSDVDGTLLTKNKILTEKAAHAARRLEDSGVGFTVTSSRPTIGMRFLIEPLQIKLPIGSFNGSSICDPQLNPIEQHLIPASAAQRSLDILSQFGADIWLFTNDCWLTRNGQGEYVAFEQRTIKADPVIVEDFAPYLSVACKIVGSSADAALLQRCEAAMQQALGAEATAARSQNYYLDITPPGHDKGTFVQAMAKRLGISTDAVATIGDMHNDLAMFRKSGMSIAMGNATDEIKKQATHVTTSNEDEGFAGAIETILKNNEAG</sequence>
<protein>
    <recommendedName>
        <fullName evidence="3">Hydrolase</fullName>
    </recommendedName>
</protein>
<dbReference type="EMBL" id="LT629750">
    <property type="protein sequence ID" value="SDT47240.1"/>
    <property type="molecule type" value="Genomic_DNA"/>
</dbReference>
<gene>
    <name evidence="1" type="ORF">SAMN05444158_6299</name>
</gene>
<dbReference type="AlphaFoldDB" id="A0A1H2AMS6"/>
<dbReference type="GO" id="GO:0005829">
    <property type="term" value="C:cytosol"/>
    <property type="evidence" value="ECO:0007669"/>
    <property type="project" value="TreeGrafter"/>
</dbReference>
<dbReference type="InterPro" id="IPR036412">
    <property type="entry name" value="HAD-like_sf"/>
</dbReference>
<evidence type="ECO:0008006" key="3">
    <source>
        <dbReference type="Google" id="ProtNLM"/>
    </source>
</evidence>
<accession>A0A1H2AMS6</accession>
<keyword evidence="2" id="KW-1185">Reference proteome</keyword>
<dbReference type="Gene3D" id="3.40.50.1000">
    <property type="entry name" value="HAD superfamily/HAD-like"/>
    <property type="match status" value="1"/>
</dbReference>
<evidence type="ECO:0000313" key="2">
    <source>
        <dbReference type="Proteomes" id="UP000243904"/>
    </source>
</evidence>
<dbReference type="PROSITE" id="PS01228">
    <property type="entry name" value="COF_1"/>
    <property type="match status" value="1"/>
</dbReference>
<dbReference type="Gene3D" id="3.30.1240.10">
    <property type="match status" value="1"/>
</dbReference>